<evidence type="ECO:0000313" key="3">
    <source>
        <dbReference type="Proteomes" id="UP000016023"/>
    </source>
</evidence>
<comment type="caution">
    <text evidence="2">The sequence shown here is derived from an EMBL/GenBank/DDBJ whole genome shotgun (WGS) entry which is preliminary data.</text>
</comment>
<reference evidence="2 3" key="1">
    <citation type="submission" date="2011-12" db="EMBL/GenBank/DDBJ databases">
        <title>The Genome Sequence of Prevotella micans F0438.</title>
        <authorList>
            <consortium name="The Broad Institute Genome Sequencing Platform"/>
            <person name="Earl A."/>
            <person name="Ward D."/>
            <person name="Feldgarden M."/>
            <person name="Gevers D."/>
            <person name="Izard J."/>
            <person name="Baranova O.V."/>
            <person name="Blanton J.M."/>
            <person name="Wade W.G."/>
            <person name="Dewhirst F.E."/>
            <person name="Young S.K."/>
            <person name="Zeng Q."/>
            <person name="Gargeya S."/>
            <person name="Fitzgerald M."/>
            <person name="Haas B."/>
            <person name="Abouelleil A."/>
            <person name="Alvarado L."/>
            <person name="Arachchi H.M."/>
            <person name="Berlin A."/>
            <person name="Chapman S.B."/>
            <person name="Gearin G."/>
            <person name="Goldberg J."/>
            <person name="Griggs A."/>
            <person name="Gujja S."/>
            <person name="Hansen M."/>
            <person name="Heiman D."/>
            <person name="Howarth C."/>
            <person name="Larimer J."/>
            <person name="Lui A."/>
            <person name="MacDonald P.J.P."/>
            <person name="McCowen C."/>
            <person name="Montmayeur A."/>
            <person name="Murphy C."/>
            <person name="Neiman D."/>
            <person name="Pearson M."/>
            <person name="Priest M."/>
            <person name="Roberts A."/>
            <person name="Saif S."/>
            <person name="Shea T."/>
            <person name="Sisk P."/>
            <person name="Stolte C."/>
            <person name="Sykes S."/>
            <person name="Wortman J."/>
            <person name="Nusbaum C."/>
            <person name="Birren B."/>
        </authorList>
    </citation>
    <scope>NUCLEOTIDE SEQUENCE [LARGE SCALE GENOMIC DNA]</scope>
    <source>
        <strain evidence="2 3">F0438</strain>
    </source>
</reference>
<gene>
    <name evidence="2" type="ORF">HMPREF9140_00265</name>
</gene>
<sequence length="327" mass="37415">MKIYSREVAIQRMNSLANQNKEFFFIISYDTKQAYIEELANIDNARLLFSFPDLSNAPSANIQYKNDIEWKMIPPNRNAYNRSIEYVKSNIRAGNSYLTNLTCRMPIETNLTMHDIFQRSKALYKCWLRDRFVCFSPEIFVRVDGEIISSFPMKGTIDATVTNAAEELMKNPKEAAEHATIVDLIRNDLSIVANSVRVERYRYIDRLETNHGAILQTSSEIRGHLAPPYLHNPGSMLFALLPAGSITGAPKRKTVQIISEAEDYERGFYTGVMGYYSHGRLDSAVMIRFIDQEDGKFFYKAGGGITARSDNEAEYQEVIEKVYVPIY</sequence>
<dbReference type="Proteomes" id="UP000016023">
    <property type="component" value="Unassembled WGS sequence"/>
</dbReference>
<dbReference type="GO" id="GO:0046820">
    <property type="term" value="F:4-amino-4-deoxychorismate synthase activity"/>
    <property type="evidence" value="ECO:0007669"/>
    <property type="project" value="TreeGrafter"/>
</dbReference>
<accession>H1Q027</accession>
<dbReference type="PANTHER" id="PTHR11236">
    <property type="entry name" value="AMINOBENZOATE/ANTHRANILATE SYNTHASE"/>
    <property type="match status" value="1"/>
</dbReference>
<dbReference type="GO" id="GO:0000162">
    <property type="term" value="P:L-tryptophan biosynthetic process"/>
    <property type="evidence" value="ECO:0007669"/>
    <property type="project" value="TreeGrafter"/>
</dbReference>
<proteinExistence type="predicted"/>
<dbReference type="AlphaFoldDB" id="H1Q027"/>
<dbReference type="STRING" id="883158.HMPREF9140_00265"/>
<dbReference type="Gene3D" id="3.60.120.10">
    <property type="entry name" value="Anthranilate synthase"/>
    <property type="match status" value="1"/>
</dbReference>
<organism evidence="2 3">
    <name type="scientific">Prevotella micans F0438</name>
    <dbReference type="NCBI Taxonomy" id="883158"/>
    <lineage>
        <taxon>Bacteria</taxon>
        <taxon>Pseudomonadati</taxon>
        <taxon>Bacteroidota</taxon>
        <taxon>Bacteroidia</taxon>
        <taxon>Bacteroidales</taxon>
        <taxon>Prevotellaceae</taxon>
        <taxon>Prevotella</taxon>
    </lineage>
</organism>
<protein>
    <recommendedName>
        <fullName evidence="1">Chorismate-utilising enzyme C-terminal domain-containing protein</fullName>
    </recommendedName>
</protein>
<dbReference type="HOGENOM" id="CLU_006493_1_0_10"/>
<dbReference type="Pfam" id="PF00425">
    <property type="entry name" value="Chorismate_bind"/>
    <property type="match status" value="1"/>
</dbReference>
<dbReference type="SUPFAM" id="SSF56322">
    <property type="entry name" value="ADC synthase"/>
    <property type="match status" value="1"/>
</dbReference>
<evidence type="ECO:0000259" key="1">
    <source>
        <dbReference type="Pfam" id="PF00425"/>
    </source>
</evidence>
<dbReference type="PRINTS" id="PR00095">
    <property type="entry name" value="ANTSNTHASEI"/>
</dbReference>
<dbReference type="NCBIfam" id="NF005486">
    <property type="entry name" value="PRK07093.1"/>
    <property type="match status" value="1"/>
</dbReference>
<dbReference type="PATRIC" id="fig|883158.3.peg.273"/>
<dbReference type="InterPro" id="IPR015890">
    <property type="entry name" value="Chorismate_C"/>
</dbReference>
<dbReference type="InterPro" id="IPR019999">
    <property type="entry name" value="Anth_synth_I-like"/>
</dbReference>
<keyword evidence="3" id="KW-1185">Reference proteome</keyword>
<dbReference type="eggNOG" id="COG0147">
    <property type="taxonomic scope" value="Bacteria"/>
</dbReference>
<dbReference type="InterPro" id="IPR005801">
    <property type="entry name" value="ADC_synthase"/>
</dbReference>
<dbReference type="EMBL" id="AGWK01000008">
    <property type="protein sequence ID" value="EHO74359.1"/>
    <property type="molecule type" value="Genomic_DNA"/>
</dbReference>
<name>H1Q027_9BACT</name>
<feature type="domain" description="Chorismate-utilising enzyme C-terminal" evidence="1">
    <location>
        <begin position="77"/>
        <end position="321"/>
    </location>
</feature>
<dbReference type="RefSeq" id="WP_006951192.1">
    <property type="nucleotide sequence ID" value="NZ_JH594521.1"/>
</dbReference>
<dbReference type="PANTHER" id="PTHR11236:SF50">
    <property type="entry name" value="AMINODEOXYCHORISMATE SYNTHASE COMPONENT 1"/>
    <property type="match status" value="1"/>
</dbReference>
<evidence type="ECO:0000313" key="2">
    <source>
        <dbReference type="EMBL" id="EHO74359.1"/>
    </source>
</evidence>